<proteinExistence type="predicted"/>
<evidence type="ECO:0000313" key="1">
    <source>
        <dbReference type="EMBL" id="ETO12368.1"/>
    </source>
</evidence>
<comment type="caution">
    <text evidence="1">The sequence shown here is derived from an EMBL/GenBank/DDBJ whole genome shotgun (WGS) entry which is preliminary data.</text>
</comment>
<reference evidence="1 2" key="1">
    <citation type="journal article" date="2013" name="Curr. Biol.">
        <title>The Genome of the Foraminiferan Reticulomyxa filosa.</title>
        <authorList>
            <person name="Glockner G."/>
            <person name="Hulsmann N."/>
            <person name="Schleicher M."/>
            <person name="Noegel A.A."/>
            <person name="Eichinger L."/>
            <person name="Gallinger C."/>
            <person name="Pawlowski J."/>
            <person name="Sierra R."/>
            <person name="Euteneuer U."/>
            <person name="Pillet L."/>
            <person name="Moustafa A."/>
            <person name="Platzer M."/>
            <person name="Groth M."/>
            <person name="Szafranski K."/>
            <person name="Schliwa M."/>
        </authorList>
    </citation>
    <scope>NUCLEOTIDE SEQUENCE [LARGE SCALE GENOMIC DNA]</scope>
</reference>
<accession>X6MEF9</accession>
<dbReference type="AlphaFoldDB" id="X6MEF9"/>
<evidence type="ECO:0000313" key="2">
    <source>
        <dbReference type="Proteomes" id="UP000023152"/>
    </source>
</evidence>
<dbReference type="Proteomes" id="UP000023152">
    <property type="component" value="Unassembled WGS sequence"/>
</dbReference>
<dbReference type="PANTHER" id="PTHR14187:SF5">
    <property type="entry name" value="HEAT SHOCK 70 KDA PROTEIN 12A"/>
    <property type="match status" value="1"/>
</dbReference>
<sequence>HYHIFIPRYPILSVVDGAARVGKISNFVKSRIVNKTYGVSCAIHMVEAIDSGVSADHIQNHKFTTSDGQEFVNSCFDVFVQKGEEIKVDQIVEHEFGSSKGEWWDSSFDYVDTTTIYSSDEKNPLVVSGLKPLATLHVRLPRELQSNKFKVSNRFYFGNTTLRVTTLITTADGKCIEKEVSLDYDYSIEKPTDANIWLIFKKHFSYFLSRQIVAAFDILKNFEFFHKECHSKNQKNKFKNTFFKKKKAVNLFWFDSLLIK</sequence>
<feature type="non-terminal residue" evidence="1">
    <location>
        <position position="1"/>
    </location>
</feature>
<dbReference type="PANTHER" id="PTHR14187">
    <property type="entry name" value="ALPHA KINASE/ELONGATION FACTOR 2 KINASE"/>
    <property type="match status" value="1"/>
</dbReference>
<keyword evidence="2" id="KW-1185">Reference proteome</keyword>
<organism evidence="1 2">
    <name type="scientific">Reticulomyxa filosa</name>
    <dbReference type="NCBI Taxonomy" id="46433"/>
    <lineage>
        <taxon>Eukaryota</taxon>
        <taxon>Sar</taxon>
        <taxon>Rhizaria</taxon>
        <taxon>Retaria</taxon>
        <taxon>Foraminifera</taxon>
        <taxon>Monothalamids</taxon>
        <taxon>Reticulomyxidae</taxon>
        <taxon>Reticulomyxa</taxon>
    </lineage>
</organism>
<name>X6MEF9_RETFI</name>
<protein>
    <submittedName>
        <fullName evidence="1">Uncharacterized protein</fullName>
    </submittedName>
</protein>
<gene>
    <name evidence="1" type="ORF">RFI_25009</name>
</gene>
<dbReference type="EMBL" id="ASPP01021482">
    <property type="protein sequence ID" value="ETO12368.1"/>
    <property type="molecule type" value="Genomic_DNA"/>
</dbReference>